<sequence>MYIIRNDMKNNLTEIIWKKIKMLPVFTADDLVFAGATRGHLNIILSRWSKSGKIFRLKKGIYGSADFLREADKKRILPAFTEYAANAIYPSSYLSLEYVLYGHNILTDMPKNFTSVSLGKTAVFSNIFGRYIYHKIKKDLFLGFTVENISGLAILKASRAKALFDYLYLRKNILADEKAVRALRLDPDGFTAKDRAEFDKYLRLEGSEKLKKIAFYLWKH</sequence>
<evidence type="ECO:0000313" key="1">
    <source>
        <dbReference type="EMBL" id="OGF26050.1"/>
    </source>
</evidence>
<protein>
    <recommendedName>
        <fullName evidence="3">AbiEi antitoxin C-terminal domain-containing protein</fullName>
    </recommendedName>
</protein>
<proteinExistence type="predicted"/>
<comment type="caution">
    <text evidence="1">The sequence shown here is derived from an EMBL/GenBank/DDBJ whole genome shotgun (WGS) entry which is preliminary data.</text>
</comment>
<evidence type="ECO:0008006" key="3">
    <source>
        <dbReference type="Google" id="ProtNLM"/>
    </source>
</evidence>
<dbReference type="EMBL" id="MFGB01000017">
    <property type="protein sequence ID" value="OGF26050.1"/>
    <property type="molecule type" value="Genomic_DNA"/>
</dbReference>
<dbReference type="Proteomes" id="UP000178367">
    <property type="component" value="Unassembled WGS sequence"/>
</dbReference>
<name>A0A1F5SH78_9BACT</name>
<evidence type="ECO:0000313" key="2">
    <source>
        <dbReference type="Proteomes" id="UP000178367"/>
    </source>
</evidence>
<organism evidence="1 2">
    <name type="scientific">Candidatus Falkowbacteria bacterium RIFOXYA2_FULL_47_19</name>
    <dbReference type="NCBI Taxonomy" id="1797994"/>
    <lineage>
        <taxon>Bacteria</taxon>
        <taxon>Candidatus Falkowiibacteriota</taxon>
    </lineage>
</organism>
<accession>A0A1F5SH78</accession>
<reference evidence="1 2" key="1">
    <citation type="journal article" date="2016" name="Nat. Commun.">
        <title>Thousands of microbial genomes shed light on interconnected biogeochemical processes in an aquifer system.</title>
        <authorList>
            <person name="Anantharaman K."/>
            <person name="Brown C.T."/>
            <person name="Hug L.A."/>
            <person name="Sharon I."/>
            <person name="Castelle C.J."/>
            <person name="Probst A.J."/>
            <person name="Thomas B.C."/>
            <person name="Singh A."/>
            <person name="Wilkins M.J."/>
            <person name="Karaoz U."/>
            <person name="Brodie E.L."/>
            <person name="Williams K.H."/>
            <person name="Hubbard S.S."/>
            <person name="Banfield J.F."/>
        </authorList>
    </citation>
    <scope>NUCLEOTIDE SEQUENCE [LARGE SCALE GENOMIC DNA]</scope>
</reference>
<gene>
    <name evidence="1" type="ORF">A2227_02425</name>
</gene>
<dbReference type="STRING" id="1797994.A2227_02425"/>
<dbReference type="AlphaFoldDB" id="A0A1F5SH78"/>